<sequence length="593" mass="65786">MPIGVSPLLILRYIDARHVSLHSPHPAQFLCAIFNNMTSLVPELAKGDALLLTVAAALGTHYAFKKLEPRDPLTHVGLLGVPPMLLSAFLKPYYGALGALAVTFALFFAVLTTSVALYRISPFHPLAQYPGPLLHKVSRFYLTWITMQGRAHLYTQQLHERYGDIVRVGPNEVTIRDASAILPVLGATGFPKSEAYLGRAMYAPVRSLIASSGDEHQARRKPWNRAFNSAALKGYEGIISRRAEQLVDLLSREKANVDLGVRFSWFTFDFMSDMAFGGGSDMLTKGDEGSMWRVLDDGLAAGHFFANQPWIAAWAAKFPMFGQDVKRMRKYGTERAAERVNHGSLNKDLFYYLNNEDGAEKQTRPLAQVISDGALAVIAGSDTTANVLTNLFFFLLSDRNEYKRLQAEVDKFYPPGENALETKYHQDMPILNAAINEALRLVPVVPSGSQRAAPPGGKVVGSYYLPEGTNASVHFYSVHRDSRNFAPHTTSFWPDRFLIASGEMKASDAGIDDRAFVHNAGAFVPFSFGPANCVGKNLALQEMRMTICLLMQRLELRFAPGFNPDSYERNLLDFFVIKKPELLVNVLIRDQSA</sequence>
<keyword evidence="11" id="KW-1185">Reference proteome</keyword>
<keyword evidence="4 8" id="KW-0479">Metal-binding</keyword>
<evidence type="ECO:0000256" key="1">
    <source>
        <dbReference type="ARBA" id="ARBA00001971"/>
    </source>
</evidence>
<reference evidence="10 11" key="1">
    <citation type="submission" date="2016-07" db="EMBL/GenBank/DDBJ databases">
        <title>Draft genome of the white-rot fungus Obba rivulosa 3A-2.</title>
        <authorList>
            <consortium name="DOE Joint Genome Institute"/>
            <person name="Miettinen O."/>
            <person name="Riley R."/>
            <person name="Acob R."/>
            <person name="Barry K."/>
            <person name="Cullen D."/>
            <person name="De Vries R."/>
            <person name="Hainaut M."/>
            <person name="Hatakka A."/>
            <person name="Henrissat B."/>
            <person name="Hilden K."/>
            <person name="Kuo R."/>
            <person name="Labutti K."/>
            <person name="Lipzen A."/>
            <person name="Makela M.R."/>
            <person name="Sandor L."/>
            <person name="Spatafora J.W."/>
            <person name="Grigoriev I.V."/>
            <person name="Hibbett D.S."/>
        </authorList>
    </citation>
    <scope>NUCLEOTIDE SEQUENCE [LARGE SCALE GENOMIC DNA]</scope>
    <source>
        <strain evidence="10 11">3A-2</strain>
    </source>
</reference>
<evidence type="ECO:0000256" key="7">
    <source>
        <dbReference type="ARBA" id="ARBA00023033"/>
    </source>
</evidence>
<feature type="binding site" description="axial binding residue" evidence="8">
    <location>
        <position position="533"/>
    </location>
    <ligand>
        <name>heme</name>
        <dbReference type="ChEBI" id="CHEBI:30413"/>
    </ligand>
    <ligandPart>
        <name>Fe</name>
        <dbReference type="ChEBI" id="CHEBI:18248"/>
    </ligandPart>
</feature>
<dbReference type="Gene3D" id="1.10.630.10">
    <property type="entry name" value="Cytochrome P450"/>
    <property type="match status" value="1"/>
</dbReference>
<evidence type="ECO:0000256" key="2">
    <source>
        <dbReference type="ARBA" id="ARBA00005179"/>
    </source>
</evidence>
<dbReference type="Pfam" id="PF00067">
    <property type="entry name" value="p450"/>
    <property type="match status" value="1"/>
</dbReference>
<organism evidence="10 11">
    <name type="scientific">Obba rivulosa</name>
    <dbReference type="NCBI Taxonomy" id="1052685"/>
    <lineage>
        <taxon>Eukaryota</taxon>
        <taxon>Fungi</taxon>
        <taxon>Dikarya</taxon>
        <taxon>Basidiomycota</taxon>
        <taxon>Agaricomycotina</taxon>
        <taxon>Agaricomycetes</taxon>
        <taxon>Polyporales</taxon>
        <taxon>Gelatoporiaceae</taxon>
        <taxon>Obba</taxon>
    </lineage>
</organism>
<keyword evidence="9" id="KW-0812">Transmembrane</keyword>
<evidence type="ECO:0000256" key="3">
    <source>
        <dbReference type="ARBA" id="ARBA00010617"/>
    </source>
</evidence>
<dbReference type="AlphaFoldDB" id="A0A8E2AN10"/>
<evidence type="ECO:0000256" key="8">
    <source>
        <dbReference type="PIRSR" id="PIRSR602401-1"/>
    </source>
</evidence>
<protein>
    <submittedName>
        <fullName evidence="10">Cytochrome P450</fullName>
    </submittedName>
</protein>
<dbReference type="InterPro" id="IPR050121">
    <property type="entry name" value="Cytochrome_P450_monoxygenase"/>
</dbReference>
<dbReference type="GO" id="GO:0016705">
    <property type="term" value="F:oxidoreductase activity, acting on paired donors, with incorporation or reduction of molecular oxygen"/>
    <property type="evidence" value="ECO:0007669"/>
    <property type="project" value="InterPro"/>
</dbReference>
<dbReference type="SUPFAM" id="SSF48264">
    <property type="entry name" value="Cytochrome P450"/>
    <property type="match status" value="1"/>
</dbReference>
<keyword evidence="8" id="KW-0349">Heme</keyword>
<keyword evidence="9" id="KW-0472">Membrane</keyword>
<keyword evidence="6 8" id="KW-0408">Iron</keyword>
<dbReference type="PRINTS" id="PR00463">
    <property type="entry name" value="EP450I"/>
</dbReference>
<evidence type="ECO:0000256" key="5">
    <source>
        <dbReference type="ARBA" id="ARBA00023002"/>
    </source>
</evidence>
<keyword evidence="9" id="KW-1133">Transmembrane helix</keyword>
<evidence type="ECO:0000256" key="4">
    <source>
        <dbReference type="ARBA" id="ARBA00022723"/>
    </source>
</evidence>
<gene>
    <name evidence="10" type="ORF">OBBRIDRAFT_860197</name>
</gene>
<comment type="cofactor">
    <cofactor evidence="1 8">
        <name>heme</name>
        <dbReference type="ChEBI" id="CHEBI:30413"/>
    </cofactor>
</comment>
<evidence type="ECO:0000256" key="6">
    <source>
        <dbReference type="ARBA" id="ARBA00023004"/>
    </source>
</evidence>
<accession>A0A8E2AN10</accession>
<proteinExistence type="inferred from homology"/>
<evidence type="ECO:0000313" key="10">
    <source>
        <dbReference type="EMBL" id="OCH85235.1"/>
    </source>
</evidence>
<evidence type="ECO:0000256" key="9">
    <source>
        <dbReference type="SAM" id="Phobius"/>
    </source>
</evidence>
<name>A0A8E2AN10_9APHY</name>
<dbReference type="GO" id="GO:0005506">
    <property type="term" value="F:iron ion binding"/>
    <property type="evidence" value="ECO:0007669"/>
    <property type="project" value="InterPro"/>
</dbReference>
<comment type="pathway">
    <text evidence="2">Secondary metabolite biosynthesis.</text>
</comment>
<dbReference type="PRINTS" id="PR00385">
    <property type="entry name" value="P450"/>
</dbReference>
<keyword evidence="5" id="KW-0560">Oxidoreductase</keyword>
<dbReference type="GO" id="GO:0020037">
    <property type="term" value="F:heme binding"/>
    <property type="evidence" value="ECO:0007669"/>
    <property type="project" value="InterPro"/>
</dbReference>
<dbReference type="InterPro" id="IPR036396">
    <property type="entry name" value="Cyt_P450_sf"/>
</dbReference>
<keyword evidence="7" id="KW-0503">Monooxygenase</keyword>
<evidence type="ECO:0000313" key="11">
    <source>
        <dbReference type="Proteomes" id="UP000250043"/>
    </source>
</evidence>
<dbReference type="PANTHER" id="PTHR24305">
    <property type="entry name" value="CYTOCHROME P450"/>
    <property type="match status" value="1"/>
</dbReference>
<feature type="transmembrane region" description="Helical" evidence="9">
    <location>
        <begin position="73"/>
        <end position="90"/>
    </location>
</feature>
<dbReference type="Proteomes" id="UP000250043">
    <property type="component" value="Unassembled WGS sequence"/>
</dbReference>
<dbReference type="GO" id="GO:0004497">
    <property type="term" value="F:monooxygenase activity"/>
    <property type="evidence" value="ECO:0007669"/>
    <property type="project" value="UniProtKB-KW"/>
</dbReference>
<dbReference type="PANTHER" id="PTHR24305:SF187">
    <property type="entry name" value="P450, PUTATIVE (EUROFUNG)-RELATED"/>
    <property type="match status" value="1"/>
</dbReference>
<dbReference type="InterPro" id="IPR001128">
    <property type="entry name" value="Cyt_P450"/>
</dbReference>
<comment type="similarity">
    <text evidence="3">Belongs to the cytochrome P450 family.</text>
</comment>
<feature type="transmembrane region" description="Helical" evidence="9">
    <location>
        <begin position="96"/>
        <end position="118"/>
    </location>
</feature>
<dbReference type="EMBL" id="KV722599">
    <property type="protein sequence ID" value="OCH85235.1"/>
    <property type="molecule type" value="Genomic_DNA"/>
</dbReference>
<dbReference type="OrthoDB" id="6692864at2759"/>
<dbReference type="InterPro" id="IPR002401">
    <property type="entry name" value="Cyt_P450_E_grp-I"/>
</dbReference>